<proteinExistence type="predicted"/>
<feature type="domain" description="Carrier" evidence="1">
    <location>
        <begin position="1"/>
        <end position="83"/>
    </location>
</feature>
<dbReference type="Pfam" id="PF00550">
    <property type="entry name" value="PP-binding"/>
    <property type="match status" value="1"/>
</dbReference>
<evidence type="ECO:0000313" key="3">
    <source>
        <dbReference type="Proteomes" id="UP000198850"/>
    </source>
</evidence>
<sequence length="87" mass="9834">MEINDVIKKLKAILETVIERPGAAIEFSDDANIITDIALDSVEMIEFMLEIEENFGIEINFDELDLSYLKSIEVLAEYVNSQIPSNP</sequence>
<dbReference type="SUPFAM" id="SSF47336">
    <property type="entry name" value="ACP-like"/>
    <property type="match status" value="1"/>
</dbReference>
<dbReference type="Proteomes" id="UP000198850">
    <property type="component" value="Unassembled WGS sequence"/>
</dbReference>
<dbReference type="OrthoDB" id="9804551at2"/>
<organism evidence="2 3">
    <name type="scientific">Pedobacter hartonius</name>
    <dbReference type="NCBI Taxonomy" id="425514"/>
    <lineage>
        <taxon>Bacteria</taxon>
        <taxon>Pseudomonadati</taxon>
        <taxon>Bacteroidota</taxon>
        <taxon>Sphingobacteriia</taxon>
        <taxon>Sphingobacteriales</taxon>
        <taxon>Sphingobacteriaceae</taxon>
        <taxon>Pedobacter</taxon>
    </lineage>
</organism>
<gene>
    <name evidence="2" type="ORF">SAMN05443550_109199</name>
</gene>
<keyword evidence="3" id="KW-1185">Reference proteome</keyword>
<dbReference type="EMBL" id="FNRA01000009">
    <property type="protein sequence ID" value="SEB06966.1"/>
    <property type="molecule type" value="Genomic_DNA"/>
</dbReference>
<dbReference type="InterPro" id="IPR036736">
    <property type="entry name" value="ACP-like_sf"/>
</dbReference>
<protein>
    <submittedName>
        <fullName evidence="2">Acyl carrier protein</fullName>
    </submittedName>
</protein>
<reference evidence="2 3" key="1">
    <citation type="submission" date="2016-10" db="EMBL/GenBank/DDBJ databases">
        <authorList>
            <person name="de Groot N.N."/>
        </authorList>
    </citation>
    <scope>NUCLEOTIDE SEQUENCE [LARGE SCALE GENOMIC DNA]</scope>
    <source>
        <strain evidence="2 3">DSM 19033</strain>
    </source>
</reference>
<dbReference type="Gene3D" id="1.10.1200.10">
    <property type="entry name" value="ACP-like"/>
    <property type="match status" value="1"/>
</dbReference>
<dbReference type="RefSeq" id="WP_090558549.1">
    <property type="nucleotide sequence ID" value="NZ_FNRA01000009.1"/>
</dbReference>
<dbReference type="AlphaFoldDB" id="A0A1H4GBF2"/>
<evidence type="ECO:0000259" key="1">
    <source>
        <dbReference type="PROSITE" id="PS50075"/>
    </source>
</evidence>
<dbReference type="InterPro" id="IPR009081">
    <property type="entry name" value="PP-bd_ACP"/>
</dbReference>
<dbReference type="STRING" id="425514.SAMN05443550_109199"/>
<accession>A0A1H4GBF2</accession>
<name>A0A1H4GBF2_9SPHI</name>
<dbReference type="PROSITE" id="PS50075">
    <property type="entry name" value="CARRIER"/>
    <property type="match status" value="1"/>
</dbReference>
<evidence type="ECO:0000313" key="2">
    <source>
        <dbReference type="EMBL" id="SEB06966.1"/>
    </source>
</evidence>